<dbReference type="AlphaFoldDB" id="A0A7H8T2A3"/>
<accession>A0A7H8T2A3</accession>
<name>A0A7H8T2A3_STRCX</name>
<proteinExistence type="predicted"/>
<organism evidence="1 2">
    <name type="scientific">Streptomyces chartreusis</name>
    <dbReference type="NCBI Taxonomy" id="1969"/>
    <lineage>
        <taxon>Bacteria</taxon>
        <taxon>Bacillati</taxon>
        <taxon>Actinomycetota</taxon>
        <taxon>Actinomycetes</taxon>
        <taxon>Kitasatosporales</taxon>
        <taxon>Streptomycetaceae</taxon>
        <taxon>Streptomyces</taxon>
    </lineage>
</organism>
<sequence length="84" mass="9455">MGLFAERLVKRVVVFPEPFREIFVFLQQTIQLAFVQMEELLYLVPAQICGVQPGQLAISLVQLLLRWCRAVPIVTVAGCLPSGR</sequence>
<gene>
    <name evidence="1" type="ORF">HUT05_09885</name>
</gene>
<dbReference type="Proteomes" id="UP000509418">
    <property type="component" value="Chromosome"/>
</dbReference>
<evidence type="ECO:0000313" key="2">
    <source>
        <dbReference type="Proteomes" id="UP000509418"/>
    </source>
</evidence>
<reference evidence="1 2" key="1">
    <citation type="submission" date="2020-06" db="EMBL/GenBank/DDBJ databases">
        <title>Genome mining for natural products.</title>
        <authorList>
            <person name="Zhang B."/>
            <person name="Shi J."/>
            <person name="Ge H."/>
        </authorList>
    </citation>
    <scope>NUCLEOTIDE SEQUENCE [LARGE SCALE GENOMIC DNA]</scope>
    <source>
        <strain evidence="1 2">NA02069</strain>
    </source>
</reference>
<protein>
    <submittedName>
        <fullName evidence="1">Uncharacterized protein</fullName>
    </submittedName>
</protein>
<dbReference type="EMBL" id="CP056041">
    <property type="protein sequence ID" value="QKZ17625.1"/>
    <property type="molecule type" value="Genomic_DNA"/>
</dbReference>
<evidence type="ECO:0000313" key="1">
    <source>
        <dbReference type="EMBL" id="QKZ17625.1"/>
    </source>
</evidence>
<keyword evidence="2" id="KW-1185">Reference proteome</keyword>
<dbReference type="RefSeq" id="WP_176574869.1">
    <property type="nucleotide sequence ID" value="NZ_CBDRGH010000020.1"/>
</dbReference>